<dbReference type="Gramene" id="KQL15521">
    <property type="protein sequence ID" value="KQL15521"/>
    <property type="gene ID" value="SETIT_025393mg"/>
</dbReference>
<dbReference type="InParanoid" id="K3ZFP1"/>
<proteinExistence type="predicted"/>
<protein>
    <submittedName>
        <fullName evidence="1">Uncharacterized protein</fullName>
    </submittedName>
</protein>
<dbReference type="EnsemblPlants" id="KQL15521">
    <property type="protein sequence ID" value="KQL15521"/>
    <property type="gene ID" value="SETIT_025393mg"/>
</dbReference>
<dbReference type="EMBL" id="AGNK02001730">
    <property type="status" value="NOT_ANNOTATED_CDS"/>
    <property type="molecule type" value="Genomic_DNA"/>
</dbReference>
<dbReference type="HOGENOM" id="CLU_3320934_0_0_1"/>
<reference evidence="1" key="2">
    <citation type="submission" date="2018-08" db="UniProtKB">
        <authorList>
            <consortium name="EnsemblPlants"/>
        </authorList>
    </citation>
    <scope>IDENTIFICATION</scope>
    <source>
        <strain evidence="1">Yugu1</strain>
    </source>
</reference>
<dbReference type="Proteomes" id="UP000004995">
    <property type="component" value="Unassembled WGS sequence"/>
</dbReference>
<dbReference type="AlphaFoldDB" id="K3ZFP1"/>
<evidence type="ECO:0000313" key="1">
    <source>
        <dbReference type="EnsemblPlants" id="KQL15521"/>
    </source>
</evidence>
<evidence type="ECO:0000313" key="2">
    <source>
        <dbReference type="Proteomes" id="UP000004995"/>
    </source>
</evidence>
<accession>K3ZFP1</accession>
<keyword evidence="2" id="KW-1185">Reference proteome</keyword>
<sequence length="39" mass="4641">MLCKKKNKDMISSTIPHKYPFSTVNNSEVRLYYMLCRSI</sequence>
<name>K3ZFP1_SETIT</name>
<reference evidence="2" key="1">
    <citation type="journal article" date="2012" name="Nat. Biotechnol.">
        <title>Reference genome sequence of the model plant Setaria.</title>
        <authorList>
            <person name="Bennetzen J.L."/>
            <person name="Schmutz J."/>
            <person name="Wang H."/>
            <person name="Percifield R."/>
            <person name="Hawkins J."/>
            <person name="Pontaroli A.C."/>
            <person name="Estep M."/>
            <person name="Feng L."/>
            <person name="Vaughn J.N."/>
            <person name="Grimwood J."/>
            <person name="Jenkins J."/>
            <person name="Barry K."/>
            <person name="Lindquist E."/>
            <person name="Hellsten U."/>
            <person name="Deshpande S."/>
            <person name="Wang X."/>
            <person name="Wu X."/>
            <person name="Mitros T."/>
            <person name="Triplett J."/>
            <person name="Yang X."/>
            <person name="Ye C.Y."/>
            <person name="Mauro-Herrera M."/>
            <person name="Wang L."/>
            <person name="Li P."/>
            <person name="Sharma M."/>
            <person name="Sharma R."/>
            <person name="Ronald P.C."/>
            <person name="Panaud O."/>
            <person name="Kellogg E.A."/>
            <person name="Brutnell T.P."/>
            <person name="Doust A.N."/>
            <person name="Tuskan G.A."/>
            <person name="Rokhsar D."/>
            <person name="Devos K.M."/>
        </authorList>
    </citation>
    <scope>NUCLEOTIDE SEQUENCE [LARGE SCALE GENOMIC DNA]</scope>
    <source>
        <strain evidence="2">cv. Yugu1</strain>
    </source>
</reference>
<organism evidence="1 2">
    <name type="scientific">Setaria italica</name>
    <name type="common">Foxtail millet</name>
    <name type="synonym">Panicum italicum</name>
    <dbReference type="NCBI Taxonomy" id="4555"/>
    <lineage>
        <taxon>Eukaryota</taxon>
        <taxon>Viridiplantae</taxon>
        <taxon>Streptophyta</taxon>
        <taxon>Embryophyta</taxon>
        <taxon>Tracheophyta</taxon>
        <taxon>Spermatophyta</taxon>
        <taxon>Magnoliopsida</taxon>
        <taxon>Liliopsida</taxon>
        <taxon>Poales</taxon>
        <taxon>Poaceae</taxon>
        <taxon>PACMAD clade</taxon>
        <taxon>Panicoideae</taxon>
        <taxon>Panicodae</taxon>
        <taxon>Paniceae</taxon>
        <taxon>Cenchrinae</taxon>
        <taxon>Setaria</taxon>
    </lineage>
</organism>